<keyword evidence="2" id="KW-0560">Oxidoreductase</keyword>
<evidence type="ECO:0000313" key="3">
    <source>
        <dbReference type="Proteomes" id="UP001551658"/>
    </source>
</evidence>
<dbReference type="Gene3D" id="3.30.9.10">
    <property type="entry name" value="D-Amino Acid Oxidase, subunit A, domain 2"/>
    <property type="match status" value="1"/>
</dbReference>
<dbReference type="PANTHER" id="PTHR46865">
    <property type="entry name" value="OXIDOREDUCTASE-RELATED"/>
    <property type="match status" value="1"/>
</dbReference>
<dbReference type="InterPro" id="IPR002938">
    <property type="entry name" value="FAD-bd"/>
</dbReference>
<feature type="domain" description="FAD-binding" evidence="1">
    <location>
        <begin position="6"/>
        <end position="351"/>
    </location>
</feature>
<comment type="caution">
    <text evidence="2">The sequence shown here is derived from an EMBL/GenBank/DDBJ whole genome shotgun (WGS) entry which is preliminary data.</text>
</comment>
<gene>
    <name evidence="2" type="ORF">AB0H72_02510</name>
</gene>
<dbReference type="PRINTS" id="PR00420">
    <property type="entry name" value="RNGMNOXGNASE"/>
</dbReference>
<dbReference type="Proteomes" id="UP001551658">
    <property type="component" value="Unassembled WGS sequence"/>
</dbReference>
<protein>
    <submittedName>
        <fullName evidence="2">FAD-dependent monooxygenase</fullName>
    </submittedName>
</protein>
<evidence type="ECO:0000313" key="2">
    <source>
        <dbReference type="EMBL" id="MEV0361551.1"/>
    </source>
</evidence>
<dbReference type="Gene3D" id="3.50.50.60">
    <property type="entry name" value="FAD/NAD(P)-binding domain"/>
    <property type="match status" value="1"/>
</dbReference>
<proteinExistence type="predicted"/>
<keyword evidence="3" id="KW-1185">Reference proteome</keyword>
<sequence>MKNRSILISGAGIAGPALAFWLHRYGFHPTVVERAPTPRTGGHAVDIRGTARTVAERMGIVDRVRAANTGARGMAFVDAAGRRVATMGTEVFGDSGGPVAEMSLLRTDLARILYDTTRTDVEYVYGEAISAVTQDRAGVHIRFEHGAPRRFDLLVGADGVRSNVRQLVFGPAERYLRDLGSYISLFTTTTEMDHDGWRLMYTVPAGNGRPGRTAGIYPQPQPGTALAGFFLRSAPLPYDRDDIDAQKRIVVRAFEGDAWEVPRMLAAIRDATDFYFDRVVQIEVDTWSRQRTVLLGDAGYCASPMSGIGTSLALVGAYILAGELAAAGGDHTVAYPTYEAKMRRFVDRAQEFARSAGDGGLMPDSRSQLWLRNQAVRTLRYLPRRLVGRGMEKVADTVELDDYRTPAPH</sequence>
<dbReference type="RefSeq" id="WP_357972513.1">
    <property type="nucleotide sequence ID" value="NZ_JBFAIH010000001.1"/>
</dbReference>
<organism evidence="2 3">
    <name type="scientific">Nocardia fusca</name>
    <dbReference type="NCBI Taxonomy" id="941183"/>
    <lineage>
        <taxon>Bacteria</taxon>
        <taxon>Bacillati</taxon>
        <taxon>Actinomycetota</taxon>
        <taxon>Actinomycetes</taxon>
        <taxon>Mycobacteriales</taxon>
        <taxon>Nocardiaceae</taxon>
        <taxon>Nocardia</taxon>
    </lineage>
</organism>
<evidence type="ECO:0000259" key="1">
    <source>
        <dbReference type="Pfam" id="PF01494"/>
    </source>
</evidence>
<accession>A0ABV3F1L7</accession>
<reference evidence="2 3" key="1">
    <citation type="submission" date="2024-06" db="EMBL/GenBank/DDBJ databases">
        <title>The Natural Products Discovery Center: Release of the First 8490 Sequenced Strains for Exploring Actinobacteria Biosynthetic Diversity.</title>
        <authorList>
            <person name="Kalkreuter E."/>
            <person name="Kautsar S.A."/>
            <person name="Yang D."/>
            <person name="Bader C.D."/>
            <person name="Teijaro C.N."/>
            <person name="Fluegel L."/>
            <person name="Davis C.M."/>
            <person name="Simpson J.R."/>
            <person name="Lauterbach L."/>
            <person name="Steele A.D."/>
            <person name="Gui C."/>
            <person name="Meng S."/>
            <person name="Li G."/>
            <person name="Viehrig K."/>
            <person name="Ye F."/>
            <person name="Su P."/>
            <person name="Kiefer A.F."/>
            <person name="Nichols A."/>
            <person name="Cepeda A.J."/>
            <person name="Yan W."/>
            <person name="Fan B."/>
            <person name="Jiang Y."/>
            <person name="Adhikari A."/>
            <person name="Zheng C.-J."/>
            <person name="Schuster L."/>
            <person name="Cowan T.M."/>
            <person name="Smanski M.J."/>
            <person name="Chevrette M.G."/>
            <person name="De Carvalho L.P.S."/>
            <person name="Shen B."/>
        </authorList>
    </citation>
    <scope>NUCLEOTIDE SEQUENCE [LARGE SCALE GENOMIC DNA]</scope>
    <source>
        <strain evidence="2 3">NPDC050671</strain>
    </source>
</reference>
<name>A0ABV3F1L7_9NOCA</name>
<dbReference type="SUPFAM" id="SSF51905">
    <property type="entry name" value="FAD/NAD(P)-binding domain"/>
    <property type="match status" value="1"/>
</dbReference>
<dbReference type="EMBL" id="JBFAIH010000001">
    <property type="protein sequence ID" value="MEV0361551.1"/>
    <property type="molecule type" value="Genomic_DNA"/>
</dbReference>
<dbReference type="InterPro" id="IPR036188">
    <property type="entry name" value="FAD/NAD-bd_sf"/>
</dbReference>
<dbReference type="Pfam" id="PF01494">
    <property type="entry name" value="FAD_binding_3"/>
    <property type="match status" value="1"/>
</dbReference>
<dbReference type="PANTHER" id="PTHR46865:SF2">
    <property type="entry name" value="MONOOXYGENASE"/>
    <property type="match status" value="1"/>
</dbReference>
<dbReference type="InterPro" id="IPR051704">
    <property type="entry name" value="FAD_aromatic-hydroxylase"/>
</dbReference>
<dbReference type="GO" id="GO:0004497">
    <property type="term" value="F:monooxygenase activity"/>
    <property type="evidence" value="ECO:0007669"/>
    <property type="project" value="UniProtKB-KW"/>
</dbReference>
<keyword evidence="2" id="KW-0503">Monooxygenase</keyword>